<proteinExistence type="inferred from homology"/>
<evidence type="ECO:0000256" key="9">
    <source>
        <dbReference type="ARBA" id="ARBA00046608"/>
    </source>
</evidence>
<sequence>MSTLAIDLMGGDHAPDAVVQAVNSLVGEYPQVVFHVTGPEHLKHLFSDENVVFHIAEQVIAMDADAMLAVKSGARSTLGRGMALLKSGTVDAFVSAGNTAALMALGYMGLRDKQGKRRPCIMSNIVTQGKKVWILDLGANIQSTEVDLYENAKAALDYLGDSDLSVRLLNIGSEPDKGPPVIQKAHELLEKDPLINYMGFVEGHEVLVGKSDIIVCNGFEGNAMTKLLESVTALWGKDTVNKPVIAPYAVFLGISKPVYKLHGRLQSEGISSGLRAILEHSKISTSC</sequence>
<comment type="pathway">
    <text evidence="10">Lipid metabolism; phospholipid metabolism.</text>
</comment>
<dbReference type="InterPro" id="IPR012281">
    <property type="entry name" value="Phospholipid_synth_PlsX-like"/>
</dbReference>
<evidence type="ECO:0000256" key="1">
    <source>
        <dbReference type="ARBA" id="ARBA00001232"/>
    </source>
</evidence>
<evidence type="ECO:0000313" key="12">
    <source>
        <dbReference type="Proteomes" id="UP001055955"/>
    </source>
</evidence>
<organism evidence="11 12">
    <name type="scientific">Candidatus Comchoanobacter bicostacola</name>
    <dbReference type="NCBI Taxonomy" id="2919598"/>
    <lineage>
        <taxon>Bacteria</taxon>
        <taxon>Pseudomonadati</taxon>
        <taxon>Pseudomonadota</taxon>
        <taxon>Gammaproteobacteria</taxon>
        <taxon>Candidatus Comchoanobacterales</taxon>
        <taxon>Candidatus Comchoanobacteraceae</taxon>
        <taxon>Candidatus Comchoanobacter</taxon>
    </lineage>
</organism>
<evidence type="ECO:0000256" key="7">
    <source>
        <dbReference type="ARBA" id="ARBA00023264"/>
    </source>
</evidence>
<dbReference type="Gene3D" id="3.40.718.10">
    <property type="entry name" value="Isopropylmalate Dehydrogenase"/>
    <property type="match status" value="1"/>
</dbReference>
<comment type="subcellular location">
    <subcellularLocation>
        <location evidence="10">Cytoplasm</location>
    </subcellularLocation>
    <text evidence="10">Associated with the membrane possibly through PlsY.</text>
</comment>
<evidence type="ECO:0000256" key="5">
    <source>
        <dbReference type="ARBA" id="ARBA00023098"/>
    </source>
</evidence>
<comment type="function">
    <text evidence="10">Catalyzes the reversible formation of acyl-phosphate (acyl-PO(4)) from acyl-[acyl-carrier-protein] (acyl-ACP). This enzyme utilizes acyl-ACP as fatty acyl donor, but not acyl-CoA.</text>
</comment>
<dbReference type="EC" id="2.3.1.274" evidence="8 10"/>
<dbReference type="EMBL" id="CP092900">
    <property type="protein sequence ID" value="UTC24151.1"/>
    <property type="molecule type" value="Genomic_DNA"/>
</dbReference>
<evidence type="ECO:0000256" key="3">
    <source>
        <dbReference type="ARBA" id="ARBA00022516"/>
    </source>
</evidence>
<comment type="subunit">
    <text evidence="9 10">Homodimer. Probably interacts with PlsY.</text>
</comment>
<comment type="similarity">
    <text evidence="10">Belongs to the PlsX family.</text>
</comment>
<evidence type="ECO:0000256" key="2">
    <source>
        <dbReference type="ARBA" id="ARBA00022490"/>
    </source>
</evidence>
<evidence type="ECO:0000256" key="6">
    <source>
        <dbReference type="ARBA" id="ARBA00023209"/>
    </source>
</evidence>
<comment type="catalytic activity">
    <reaction evidence="1 10">
        <text>a fatty acyl-[ACP] + phosphate = an acyl phosphate + holo-[ACP]</text>
        <dbReference type="Rhea" id="RHEA:42292"/>
        <dbReference type="Rhea" id="RHEA-COMP:9685"/>
        <dbReference type="Rhea" id="RHEA-COMP:14125"/>
        <dbReference type="ChEBI" id="CHEBI:43474"/>
        <dbReference type="ChEBI" id="CHEBI:59918"/>
        <dbReference type="ChEBI" id="CHEBI:64479"/>
        <dbReference type="ChEBI" id="CHEBI:138651"/>
        <dbReference type="EC" id="2.3.1.274"/>
    </reaction>
</comment>
<keyword evidence="12" id="KW-1185">Reference proteome</keyword>
<dbReference type="Proteomes" id="UP001055955">
    <property type="component" value="Chromosome"/>
</dbReference>
<evidence type="ECO:0000256" key="10">
    <source>
        <dbReference type="HAMAP-Rule" id="MF_00019"/>
    </source>
</evidence>
<name>A0ABY5DHC9_9GAMM</name>
<keyword evidence="5 10" id="KW-0443">Lipid metabolism</keyword>
<gene>
    <name evidence="10" type="primary">plsX</name>
    <name evidence="11" type="ORF">MMH89_02795</name>
</gene>
<protein>
    <recommendedName>
        <fullName evidence="8 10">Phosphate acyltransferase</fullName>
        <ecNumber evidence="8 10">2.3.1.274</ecNumber>
    </recommendedName>
    <alternativeName>
        <fullName evidence="10">Acyl-ACP phosphotransacylase</fullName>
    </alternativeName>
    <alternativeName>
        <fullName evidence="10">Acyl-[acyl-carrier-protein]--phosphate acyltransferase</fullName>
    </alternativeName>
    <alternativeName>
        <fullName evidence="10">Phosphate-acyl-ACP acyltransferase</fullName>
    </alternativeName>
</protein>
<dbReference type="PANTHER" id="PTHR30100">
    <property type="entry name" value="FATTY ACID/PHOSPHOLIPID SYNTHESIS PROTEIN PLSX"/>
    <property type="match status" value="1"/>
</dbReference>
<evidence type="ECO:0000256" key="8">
    <source>
        <dbReference type="ARBA" id="ARBA00024069"/>
    </source>
</evidence>
<dbReference type="SUPFAM" id="SSF53659">
    <property type="entry name" value="Isocitrate/Isopropylmalate dehydrogenase-like"/>
    <property type="match status" value="1"/>
</dbReference>
<dbReference type="HAMAP" id="MF_00019">
    <property type="entry name" value="PlsX"/>
    <property type="match status" value="1"/>
</dbReference>
<keyword evidence="2 10" id="KW-0963">Cytoplasm</keyword>
<evidence type="ECO:0000256" key="4">
    <source>
        <dbReference type="ARBA" id="ARBA00022679"/>
    </source>
</evidence>
<keyword evidence="3 10" id="KW-0444">Lipid biosynthesis</keyword>
<dbReference type="PANTHER" id="PTHR30100:SF1">
    <property type="entry name" value="PHOSPHATE ACYLTRANSFERASE"/>
    <property type="match status" value="1"/>
</dbReference>
<accession>A0ABY5DHC9</accession>
<keyword evidence="4 10" id="KW-0808">Transferase</keyword>
<dbReference type="PIRSF" id="PIRSF002465">
    <property type="entry name" value="Phsphlp_syn_PlsX"/>
    <property type="match status" value="1"/>
</dbReference>
<dbReference type="InterPro" id="IPR003664">
    <property type="entry name" value="FA_synthesis"/>
</dbReference>
<dbReference type="Pfam" id="PF02504">
    <property type="entry name" value="FA_synthesis"/>
    <property type="match status" value="1"/>
</dbReference>
<evidence type="ECO:0000313" key="11">
    <source>
        <dbReference type="EMBL" id="UTC24151.1"/>
    </source>
</evidence>
<dbReference type="RefSeq" id="WP_258567935.1">
    <property type="nucleotide sequence ID" value="NZ_CP092900.1"/>
</dbReference>
<keyword evidence="6 10" id="KW-0594">Phospholipid biosynthesis</keyword>
<keyword evidence="7 10" id="KW-1208">Phospholipid metabolism</keyword>
<reference evidence="11 12" key="1">
    <citation type="journal article" date="2022" name="Nat. Microbiol.">
        <title>The microbiome of a bacterivorous marine choanoflagellate contains a resource-demanding obligate bacterial associate.</title>
        <authorList>
            <person name="Needham D.M."/>
            <person name="Poirier C."/>
            <person name="Bachy C."/>
            <person name="George E.E."/>
            <person name="Wilken S."/>
            <person name="Yung C.C.M."/>
            <person name="Limardo A.J."/>
            <person name="Morando M."/>
            <person name="Sudek L."/>
            <person name="Malmstrom R.R."/>
            <person name="Keeling P.J."/>
            <person name="Santoro A.E."/>
            <person name="Worden A.Z."/>
        </authorList>
    </citation>
    <scope>NUCLEOTIDE SEQUENCE [LARGE SCALE GENOMIC DNA]</scope>
    <source>
        <strain evidence="11 12">Comchoano-1</strain>
    </source>
</reference>